<reference evidence="2 3" key="1">
    <citation type="journal article" date="2023" name="Commun. Biol.">
        <title>Genome analysis of Parmales, the sister group of diatoms, reveals the evolutionary specialization of diatoms from phago-mixotrophs to photoautotrophs.</title>
        <authorList>
            <person name="Ban H."/>
            <person name="Sato S."/>
            <person name="Yoshikawa S."/>
            <person name="Yamada K."/>
            <person name="Nakamura Y."/>
            <person name="Ichinomiya M."/>
            <person name="Sato N."/>
            <person name="Blanc-Mathieu R."/>
            <person name="Endo H."/>
            <person name="Kuwata A."/>
            <person name="Ogata H."/>
        </authorList>
    </citation>
    <scope>NUCLEOTIDE SEQUENCE [LARGE SCALE GENOMIC DNA]</scope>
</reference>
<dbReference type="EMBL" id="BRYB01001631">
    <property type="protein sequence ID" value="GMI30043.1"/>
    <property type="molecule type" value="Genomic_DNA"/>
</dbReference>
<dbReference type="Proteomes" id="UP001165060">
    <property type="component" value="Unassembled WGS sequence"/>
</dbReference>
<dbReference type="InterPro" id="IPR029063">
    <property type="entry name" value="SAM-dependent_MTases_sf"/>
</dbReference>
<dbReference type="SUPFAM" id="SSF53335">
    <property type="entry name" value="S-adenosyl-L-methionine-dependent methyltransferases"/>
    <property type="match status" value="1"/>
</dbReference>
<feature type="compositionally biased region" description="Pro residues" evidence="1">
    <location>
        <begin position="160"/>
        <end position="174"/>
    </location>
</feature>
<protein>
    <recommendedName>
        <fullName evidence="4">S-adenosyl-L-methionine-dependent methyltransferase</fullName>
    </recommendedName>
</protein>
<comment type="caution">
    <text evidence="2">The sequence shown here is derived from an EMBL/GenBank/DDBJ whole genome shotgun (WGS) entry which is preliminary data.</text>
</comment>
<organism evidence="2 3">
    <name type="scientific">Tetraparma gracilis</name>
    <dbReference type="NCBI Taxonomy" id="2962635"/>
    <lineage>
        <taxon>Eukaryota</taxon>
        <taxon>Sar</taxon>
        <taxon>Stramenopiles</taxon>
        <taxon>Ochrophyta</taxon>
        <taxon>Bolidophyceae</taxon>
        <taxon>Parmales</taxon>
        <taxon>Triparmaceae</taxon>
        <taxon>Tetraparma</taxon>
    </lineage>
</organism>
<evidence type="ECO:0000313" key="2">
    <source>
        <dbReference type="EMBL" id="GMI30043.1"/>
    </source>
</evidence>
<dbReference type="Gene3D" id="3.40.50.150">
    <property type="entry name" value="Vaccinia Virus protein VP39"/>
    <property type="match status" value="1"/>
</dbReference>
<gene>
    <name evidence="2" type="ORF">TeGR_g10443</name>
</gene>
<accession>A0ABQ6MNZ7</accession>
<proteinExistence type="predicted"/>
<name>A0ABQ6MNZ7_9STRA</name>
<feature type="region of interest" description="Disordered" evidence="1">
    <location>
        <begin position="157"/>
        <end position="181"/>
    </location>
</feature>
<evidence type="ECO:0008006" key="4">
    <source>
        <dbReference type="Google" id="ProtNLM"/>
    </source>
</evidence>
<evidence type="ECO:0000313" key="3">
    <source>
        <dbReference type="Proteomes" id="UP001165060"/>
    </source>
</evidence>
<sequence>MTSAPLLSPSLSPLLAPLPPGAVLLDLGCGTSSLLSDLLPPTPLRLILVDSSPAALSHPRRGSPRTLRIDLSLPHPPLPSLLSPPLPPASVAVDKSTLDFLLADVPPAGVAAYLSNVSRSLAPGGALHVTSFHGPGLLRPILEPVFGDVVAVVVPRDDAAPPPSPDPPPSPPSAPSFWSSGSPSPSPSYRSSVHAYVCRLPLPPPPTLASLIAVALDSHYRRAAPLLTPGRRAELRALLPPPGLPPAAAYPLLFDASVREVYALEDFLEDAGEMWGAGKARIDGEEAAKFLEEMQ</sequence>
<evidence type="ECO:0000256" key="1">
    <source>
        <dbReference type="SAM" id="MobiDB-lite"/>
    </source>
</evidence>
<keyword evidence="3" id="KW-1185">Reference proteome</keyword>